<gene>
    <name evidence="3" type="ORF">C5167_004990</name>
</gene>
<keyword evidence="1" id="KW-0040">ANK repeat</keyword>
<dbReference type="PANTHER" id="PTHR46224:SF67">
    <property type="entry name" value="HSP70-HSP90 ORGANIZING PROTEIN 3-LIKE"/>
    <property type="match status" value="1"/>
</dbReference>
<feature type="repeat" description="ANK" evidence="1">
    <location>
        <begin position="142"/>
        <end position="174"/>
    </location>
</feature>
<accession>A0A4Y7JD14</accession>
<dbReference type="PANTHER" id="PTHR46224">
    <property type="entry name" value="ANKYRIN REPEAT FAMILY PROTEIN"/>
    <property type="match status" value="1"/>
</dbReference>
<dbReference type="InterPro" id="IPR051616">
    <property type="entry name" value="Cul2-RING_E3_ligase_SR"/>
</dbReference>
<dbReference type="InterPro" id="IPR019734">
    <property type="entry name" value="TPR_rpt"/>
</dbReference>
<dbReference type="SUPFAM" id="SSF48452">
    <property type="entry name" value="TPR-like"/>
    <property type="match status" value="1"/>
</dbReference>
<evidence type="ECO:0000256" key="2">
    <source>
        <dbReference type="PROSITE-ProRule" id="PRU00339"/>
    </source>
</evidence>
<keyword evidence="4" id="KW-1185">Reference proteome</keyword>
<reference evidence="3 4" key="1">
    <citation type="journal article" date="2018" name="Science">
        <title>The opium poppy genome and morphinan production.</title>
        <authorList>
            <person name="Guo L."/>
            <person name="Winzer T."/>
            <person name="Yang X."/>
            <person name="Li Y."/>
            <person name="Ning Z."/>
            <person name="He Z."/>
            <person name="Teodor R."/>
            <person name="Lu Y."/>
            <person name="Bowser T.A."/>
            <person name="Graham I.A."/>
            <person name="Ye K."/>
        </authorList>
    </citation>
    <scope>NUCLEOTIDE SEQUENCE [LARGE SCALE GENOMIC DNA]</scope>
    <source>
        <strain evidence="4">cv. HN1</strain>
        <tissue evidence="3">Leaves</tissue>
    </source>
</reference>
<dbReference type="InterPro" id="IPR036770">
    <property type="entry name" value="Ankyrin_rpt-contain_sf"/>
</dbReference>
<feature type="repeat" description="ANK" evidence="1">
    <location>
        <begin position="239"/>
        <end position="271"/>
    </location>
</feature>
<dbReference type="SMART" id="SM00028">
    <property type="entry name" value="TPR"/>
    <property type="match status" value="3"/>
</dbReference>
<keyword evidence="2" id="KW-0802">TPR repeat</keyword>
<feature type="repeat" description="ANK" evidence="1">
    <location>
        <begin position="106"/>
        <end position="138"/>
    </location>
</feature>
<sequence>MESNQSLREHMDVSPDRDEIHRIYSPCRTSAYFDLHNSAYTGELDLFKMIASSYDKRGNGLAKTIQRLVDGDGRGSLAFAAAGGRVNVCSYLLEELKLDVDVKDDAGVTPLSYGAVKGYLNTVEYLLEQGANPDGSTDPDCTTNTPLHYAVLGGDREIQTLLLSKGIRIDVATRSGTALSYAALLGQIDAVKVLLDHHADPNVVLFGVVTPLASTIAINSLPIMDLLLKAGADPNAESCGFAPLIFAVTFGVTELVMRLLEAGADPNVTDNEGVTAVEMAARDGKSEIIRILFPVTSRIPTYPNWTIGGLMEHVHSEVAKKKKKKPEDLERFLQGKMNGAEAFQEKKYTLAKHWYSEALEVAPTDATLLSNRSACYARLHDGTEALRDATECISLRPDWPKAYYRAGIALNILKRYGEAADAFFKGLTLDPENKDLVDAFRDANEARLKLITRRP</sequence>
<dbReference type="Gramene" id="RZC57688">
    <property type="protein sequence ID" value="RZC57688"/>
    <property type="gene ID" value="C5167_004990"/>
</dbReference>
<dbReference type="OrthoDB" id="20872at2759"/>
<dbReference type="SUPFAM" id="SSF48403">
    <property type="entry name" value="Ankyrin repeat"/>
    <property type="match status" value="1"/>
</dbReference>
<dbReference type="InterPro" id="IPR002110">
    <property type="entry name" value="Ankyrin_rpt"/>
</dbReference>
<dbReference type="Proteomes" id="UP000316621">
    <property type="component" value="Chromosome 4"/>
</dbReference>
<evidence type="ECO:0000313" key="3">
    <source>
        <dbReference type="EMBL" id="RZC57688.1"/>
    </source>
</evidence>
<protein>
    <submittedName>
        <fullName evidence="3">Uncharacterized protein</fullName>
    </submittedName>
</protein>
<dbReference type="OMA" id="ADRCPDD"/>
<dbReference type="SMART" id="SM00248">
    <property type="entry name" value="ANK"/>
    <property type="match status" value="7"/>
</dbReference>
<dbReference type="EMBL" id="CM010718">
    <property type="protein sequence ID" value="RZC57688.1"/>
    <property type="molecule type" value="Genomic_DNA"/>
</dbReference>
<feature type="repeat" description="ANK" evidence="1">
    <location>
        <begin position="174"/>
        <end position="203"/>
    </location>
</feature>
<organism evidence="3 4">
    <name type="scientific">Papaver somniferum</name>
    <name type="common">Opium poppy</name>
    <dbReference type="NCBI Taxonomy" id="3469"/>
    <lineage>
        <taxon>Eukaryota</taxon>
        <taxon>Viridiplantae</taxon>
        <taxon>Streptophyta</taxon>
        <taxon>Embryophyta</taxon>
        <taxon>Tracheophyta</taxon>
        <taxon>Spermatophyta</taxon>
        <taxon>Magnoliopsida</taxon>
        <taxon>Ranunculales</taxon>
        <taxon>Papaveraceae</taxon>
        <taxon>Papaveroideae</taxon>
        <taxon>Papaver</taxon>
    </lineage>
</organism>
<dbReference type="STRING" id="3469.A0A4Y7JD14"/>
<dbReference type="PROSITE" id="PS50005">
    <property type="entry name" value="TPR"/>
    <property type="match status" value="1"/>
</dbReference>
<dbReference type="InterPro" id="IPR011990">
    <property type="entry name" value="TPR-like_helical_dom_sf"/>
</dbReference>
<name>A0A4Y7JD14_PAPSO</name>
<evidence type="ECO:0000313" key="4">
    <source>
        <dbReference type="Proteomes" id="UP000316621"/>
    </source>
</evidence>
<dbReference type="AlphaFoldDB" id="A0A4Y7JD14"/>
<evidence type="ECO:0000256" key="1">
    <source>
        <dbReference type="PROSITE-ProRule" id="PRU00023"/>
    </source>
</evidence>
<dbReference type="Gene3D" id="1.25.40.10">
    <property type="entry name" value="Tetratricopeptide repeat domain"/>
    <property type="match status" value="1"/>
</dbReference>
<dbReference type="PRINTS" id="PR01415">
    <property type="entry name" value="ANKYRIN"/>
</dbReference>
<feature type="repeat" description="TPR" evidence="2">
    <location>
        <begin position="400"/>
        <end position="433"/>
    </location>
</feature>
<dbReference type="PROSITE" id="PS50088">
    <property type="entry name" value="ANK_REPEAT"/>
    <property type="match status" value="4"/>
</dbReference>
<dbReference type="PROSITE" id="PS50297">
    <property type="entry name" value="ANK_REP_REGION"/>
    <property type="match status" value="4"/>
</dbReference>
<proteinExistence type="predicted"/>
<dbReference type="Pfam" id="PF12796">
    <property type="entry name" value="Ank_2"/>
    <property type="match status" value="3"/>
</dbReference>
<dbReference type="Gene3D" id="1.25.40.20">
    <property type="entry name" value="Ankyrin repeat-containing domain"/>
    <property type="match status" value="2"/>
</dbReference>